<evidence type="ECO:0008006" key="5">
    <source>
        <dbReference type="Google" id="ProtNLM"/>
    </source>
</evidence>
<evidence type="ECO:0000313" key="3">
    <source>
        <dbReference type="EMBL" id="KAK6737409.1"/>
    </source>
</evidence>
<dbReference type="Gene3D" id="2.130.10.10">
    <property type="entry name" value="YVTN repeat-like/Quinoprotein amine dehydrogenase"/>
    <property type="match status" value="1"/>
</dbReference>
<evidence type="ECO:0000313" key="4">
    <source>
        <dbReference type="Proteomes" id="UP001303046"/>
    </source>
</evidence>
<evidence type="ECO:0000259" key="2">
    <source>
        <dbReference type="Pfam" id="PF13570"/>
    </source>
</evidence>
<accession>A0ABR1CG36</accession>
<gene>
    <name evidence="3" type="primary">Necator_chrII.g7654</name>
    <name evidence="3" type="ORF">RB195_019860</name>
</gene>
<feature type="domain" description="AMP-dependent synthetase/ligase" evidence="1">
    <location>
        <begin position="98"/>
        <end position="235"/>
    </location>
</feature>
<dbReference type="InterPro" id="IPR000873">
    <property type="entry name" value="AMP-dep_synth/lig_dom"/>
</dbReference>
<dbReference type="SMART" id="SM00564">
    <property type="entry name" value="PQQ"/>
    <property type="match status" value="3"/>
</dbReference>
<dbReference type="PANTHER" id="PTHR44394:SF1">
    <property type="entry name" value="BETA-ALANINE-ACTIVATING ENZYME"/>
    <property type="match status" value="1"/>
</dbReference>
<dbReference type="SUPFAM" id="SSF51569">
    <property type="entry name" value="Aldolase"/>
    <property type="match status" value="1"/>
</dbReference>
<proteinExistence type="predicted"/>
<dbReference type="Pfam" id="PF01791">
    <property type="entry name" value="DeoC"/>
    <property type="match status" value="1"/>
</dbReference>
<dbReference type="InterPro" id="IPR015943">
    <property type="entry name" value="WD40/YVTN_repeat-like_dom_sf"/>
</dbReference>
<dbReference type="Gene3D" id="3.20.20.70">
    <property type="entry name" value="Aldolase class I"/>
    <property type="match status" value="1"/>
</dbReference>
<dbReference type="InterPro" id="IPR052091">
    <property type="entry name" value="Beta-ala_Activ/Resist"/>
</dbReference>
<dbReference type="InterPro" id="IPR042099">
    <property type="entry name" value="ANL_N_sf"/>
</dbReference>
<feature type="domain" description="Pyrrolo-quinoline quinone repeat" evidence="2">
    <location>
        <begin position="446"/>
        <end position="730"/>
    </location>
</feature>
<dbReference type="Gene3D" id="3.30.300.30">
    <property type="match status" value="1"/>
</dbReference>
<dbReference type="InterPro" id="IPR018391">
    <property type="entry name" value="PQQ_b-propeller_rpt"/>
</dbReference>
<dbReference type="InterPro" id="IPR002372">
    <property type="entry name" value="PQQ_rpt_dom"/>
</dbReference>
<dbReference type="SUPFAM" id="SSF56801">
    <property type="entry name" value="Acetyl-CoA synthetase-like"/>
    <property type="match status" value="1"/>
</dbReference>
<dbReference type="Pfam" id="PF00501">
    <property type="entry name" value="AMP-binding"/>
    <property type="match status" value="1"/>
</dbReference>
<comment type="caution">
    <text evidence="3">The sequence shown here is derived from an EMBL/GenBank/DDBJ whole genome shotgun (WGS) entry which is preliminary data.</text>
</comment>
<dbReference type="Proteomes" id="UP001303046">
    <property type="component" value="Unassembled WGS sequence"/>
</dbReference>
<dbReference type="InterPro" id="IPR011343">
    <property type="entry name" value="DeoC"/>
</dbReference>
<dbReference type="InterPro" id="IPR045851">
    <property type="entry name" value="AMP-bd_C_sf"/>
</dbReference>
<dbReference type="Gene3D" id="3.40.50.12780">
    <property type="entry name" value="N-terminal domain of ligase-like"/>
    <property type="match status" value="1"/>
</dbReference>
<reference evidence="3 4" key="1">
    <citation type="submission" date="2023-08" db="EMBL/GenBank/DDBJ databases">
        <title>A Necator americanus chromosomal reference genome.</title>
        <authorList>
            <person name="Ilik V."/>
            <person name="Petrzelkova K.J."/>
            <person name="Pardy F."/>
            <person name="Fuh T."/>
            <person name="Niatou-Singa F.S."/>
            <person name="Gouil Q."/>
            <person name="Baker L."/>
            <person name="Ritchie M.E."/>
            <person name="Jex A.R."/>
            <person name="Gazzola D."/>
            <person name="Li H."/>
            <person name="Toshio Fujiwara R."/>
            <person name="Zhan B."/>
            <person name="Aroian R.V."/>
            <person name="Pafco B."/>
            <person name="Schwarz E.M."/>
        </authorList>
    </citation>
    <scope>NUCLEOTIDE SEQUENCE [LARGE SCALE GENOMIC DNA]</scope>
    <source>
        <strain evidence="3 4">Aroian</strain>
        <tissue evidence="3">Whole animal</tissue>
    </source>
</reference>
<dbReference type="SUPFAM" id="SSF50998">
    <property type="entry name" value="Quinoprotein alcohol dehydrogenase-like"/>
    <property type="match status" value="1"/>
</dbReference>
<organism evidence="3 4">
    <name type="scientific">Necator americanus</name>
    <name type="common">Human hookworm</name>
    <dbReference type="NCBI Taxonomy" id="51031"/>
    <lineage>
        <taxon>Eukaryota</taxon>
        <taxon>Metazoa</taxon>
        <taxon>Ecdysozoa</taxon>
        <taxon>Nematoda</taxon>
        <taxon>Chromadorea</taxon>
        <taxon>Rhabditida</taxon>
        <taxon>Rhabditina</taxon>
        <taxon>Rhabditomorpha</taxon>
        <taxon>Strongyloidea</taxon>
        <taxon>Ancylostomatidae</taxon>
        <taxon>Bunostominae</taxon>
        <taxon>Necator</taxon>
    </lineage>
</organism>
<name>A0ABR1CG36_NECAM</name>
<sequence>MITVPFSIHELCDSGEERLLSCNDVCEKVASFKEVFRGIDAKLVALHMPRSSELVCAVAALVDIHTPFLILQPGDNPVSLRAHFLFDGKELVEINSLHECTSDEAEEQDFCYFISTSGTTGSAKLVGVPYSCIGPNIEDFSERFSITSDDLVLCSTSFCFDPSIVELFLTFTSGAQLLLVPDRIRSQPHLFSNVLKTYTPTFVQLTPSVLSLFDESTLSWIFSDHSLIRCLLIGGTRRCRVNGVWGGEFTATGDIVDVVDGKYVVVGRTDDQIKLNGIRCNLAALSEIVHTLRGVFFAYFLLYRDKFLVLFVKSETVIEGSLQQIMSSSFIPSKVIYLDRVPLTPSGKVDRLKLTLMLEEQCSAQMKSWSDIFKFLEKFGIRHTPDLSFQSFVNYDPNMAILDVLRKYTCQPTITNSSKSIGCSDVVIDVSVILSLQPDISWACDTKKCIDGTPLLTKLFDEDVVAACSHSGVVVCLRLRDGFCLWKTRIHCRFETSPTRTGDYIVVGGYDGGVYFLSANTGVTEWRFGCGDAVKATCAIDTSDNVYVPAYDRKLYKLDPKQRECVWSCPIRSGSPARAVVLKECVFVTTIKGSLEAINMERGMLLWLYQTQAPIFSSLAIFCESGFISSVDGVVTKIRLNDGKKEVAANTHEPIFARVSIFCNLVHIVTQSGSLFLADLMLHILRSFRFASCSFVVPPRTVRDNAVGLVSSSGLFIIFNKDNGEAHAFRLGAGQEFMGAFSQAEFDKEVSRDFNTQEISSAIARYEKEAAALLKDKAQVRKVISYIDLTTLSGDDTKGRVVALVDRALNPIPDDSSVTCAAVCVYPQRVADVTKHLTAKQKTLNVASVAAGFPSGQYHLQSKLLEVQLTVADGATEIDIVISRAAALEGDWKTVHDEVAALKGVCGNAHMKTILATGELKTLTNIYKGSWASILAGSDFIKTSTGKECTNATLEVAYVMCLAIKRWYKLTGKKVGFKPAGGIKTPEEALAYIVLVKDVLGESWLSPELFRIGASSLLDNCLKAI</sequence>
<dbReference type="EMBL" id="JAVFWL010000002">
    <property type="protein sequence ID" value="KAK6737409.1"/>
    <property type="molecule type" value="Genomic_DNA"/>
</dbReference>
<dbReference type="InterPro" id="IPR011047">
    <property type="entry name" value="Quinoprotein_ADH-like_sf"/>
</dbReference>
<dbReference type="Pfam" id="PF13570">
    <property type="entry name" value="Beta-prop_ACSF4"/>
    <property type="match status" value="1"/>
</dbReference>
<dbReference type="CDD" id="cd00959">
    <property type="entry name" value="DeoC"/>
    <property type="match status" value="1"/>
</dbReference>
<dbReference type="InterPro" id="IPR002915">
    <property type="entry name" value="DeoC/FbaB/LacD_aldolase"/>
</dbReference>
<evidence type="ECO:0000259" key="1">
    <source>
        <dbReference type="Pfam" id="PF00501"/>
    </source>
</evidence>
<dbReference type="PANTHER" id="PTHR44394">
    <property type="entry name" value="BETA-ALANINE-ACTIVATING ENZYME"/>
    <property type="match status" value="1"/>
</dbReference>
<protein>
    <recommendedName>
        <fullName evidence="5">Phosphodeoxyriboaldolase</fullName>
    </recommendedName>
</protein>
<dbReference type="SMART" id="SM01133">
    <property type="entry name" value="DeoC"/>
    <property type="match status" value="1"/>
</dbReference>
<keyword evidence="4" id="KW-1185">Reference proteome</keyword>
<dbReference type="NCBIfam" id="TIGR00126">
    <property type="entry name" value="deoC"/>
    <property type="match status" value="1"/>
</dbReference>
<dbReference type="InterPro" id="IPR013785">
    <property type="entry name" value="Aldolase_TIM"/>
</dbReference>